<dbReference type="PANTHER" id="PTHR23272">
    <property type="entry name" value="BED FINGER-RELATED"/>
    <property type="match status" value="1"/>
</dbReference>
<dbReference type="SUPFAM" id="SSF53098">
    <property type="entry name" value="Ribonuclease H-like"/>
    <property type="match status" value="1"/>
</dbReference>
<evidence type="ECO:0000259" key="2">
    <source>
        <dbReference type="Pfam" id="PF05699"/>
    </source>
</evidence>
<evidence type="ECO:0008006" key="6">
    <source>
        <dbReference type="Google" id="ProtNLM"/>
    </source>
</evidence>
<organism evidence="4 5">
    <name type="scientific">Daucus carota subsp. sativus</name>
    <name type="common">Carrot</name>
    <dbReference type="NCBI Taxonomy" id="79200"/>
    <lineage>
        <taxon>Eukaryota</taxon>
        <taxon>Viridiplantae</taxon>
        <taxon>Streptophyta</taxon>
        <taxon>Embryophyta</taxon>
        <taxon>Tracheophyta</taxon>
        <taxon>Spermatophyta</taxon>
        <taxon>Magnoliopsida</taxon>
        <taxon>eudicotyledons</taxon>
        <taxon>Gunneridae</taxon>
        <taxon>Pentapetalae</taxon>
        <taxon>asterids</taxon>
        <taxon>campanulids</taxon>
        <taxon>Apiales</taxon>
        <taxon>Apiaceae</taxon>
        <taxon>Apioideae</taxon>
        <taxon>Scandiceae</taxon>
        <taxon>Daucinae</taxon>
        <taxon>Daucus</taxon>
        <taxon>Daucus sect. Daucus</taxon>
    </lineage>
</organism>
<feature type="domain" description="HAT C-terminal dimerisation" evidence="2">
    <location>
        <begin position="478"/>
        <end position="559"/>
    </location>
</feature>
<dbReference type="AlphaFoldDB" id="A0AAF0W863"/>
<feature type="compositionally biased region" description="Acidic residues" evidence="1">
    <location>
        <begin position="430"/>
        <end position="442"/>
    </location>
</feature>
<evidence type="ECO:0000313" key="5">
    <source>
        <dbReference type="Proteomes" id="UP000077755"/>
    </source>
</evidence>
<gene>
    <name evidence="4" type="ORF">DCAR_0102643</name>
</gene>
<reference evidence="4" key="1">
    <citation type="journal article" date="2016" name="Nat. Genet.">
        <title>A high-quality carrot genome assembly provides new insights into carotenoid accumulation and asterid genome evolution.</title>
        <authorList>
            <person name="Iorizzo M."/>
            <person name="Ellison S."/>
            <person name="Senalik D."/>
            <person name="Zeng P."/>
            <person name="Satapoomin P."/>
            <person name="Huang J."/>
            <person name="Bowman M."/>
            <person name="Iovene M."/>
            <person name="Sanseverino W."/>
            <person name="Cavagnaro P."/>
            <person name="Yildiz M."/>
            <person name="Macko-Podgorni A."/>
            <person name="Moranska E."/>
            <person name="Grzebelus E."/>
            <person name="Grzebelus D."/>
            <person name="Ashrafi H."/>
            <person name="Zheng Z."/>
            <person name="Cheng S."/>
            <person name="Spooner D."/>
            <person name="Van Deynze A."/>
            <person name="Simon P."/>
        </authorList>
    </citation>
    <scope>NUCLEOTIDE SEQUENCE</scope>
    <source>
        <tissue evidence="4">Leaf</tissue>
    </source>
</reference>
<dbReference type="GO" id="GO:0003677">
    <property type="term" value="F:DNA binding"/>
    <property type="evidence" value="ECO:0007669"/>
    <property type="project" value="InterPro"/>
</dbReference>
<keyword evidence="5" id="KW-1185">Reference proteome</keyword>
<protein>
    <recommendedName>
        <fullName evidence="6">HAT C-terminal dimerisation domain-containing protein</fullName>
    </recommendedName>
</protein>
<dbReference type="GO" id="GO:0046983">
    <property type="term" value="F:protein dimerization activity"/>
    <property type="evidence" value="ECO:0007669"/>
    <property type="project" value="InterPro"/>
</dbReference>
<dbReference type="InterPro" id="IPR012337">
    <property type="entry name" value="RNaseH-like_sf"/>
</dbReference>
<feature type="compositionally biased region" description="Basic and acidic residues" evidence="1">
    <location>
        <begin position="415"/>
        <end position="429"/>
    </location>
</feature>
<dbReference type="Pfam" id="PF14372">
    <property type="entry name" value="hAT-like_RNase-H"/>
    <property type="match status" value="1"/>
</dbReference>
<name>A0AAF0W863_DAUCS</name>
<dbReference type="PANTHER" id="PTHR23272:SF135">
    <property type="entry name" value="ZINC FINGER BED DOMAIN-CONTAINING PROTEIN DAYSLEEPER-LIKE"/>
    <property type="match status" value="1"/>
</dbReference>
<sequence length="564" mass="66058">MDKGKRKFEESNRITRYFSRADKQQANPASNNESGINVEGVYESMGRFVCSAEISFSSIKKLTMMMNPSFPFSYLELKRSCLKVYQEEKAKVVQTMEKLDGLIALSMDILRRDTYDYYSLELPEGRTVFDYLCLRAHFIDDNWEPKSWVICYIDTDHIFKNGAEKTILKCLSDFHIEKKISTITPRDRSEYDDMIETLKNLPNEKKKLQIKCQQFGIYCCSNLLCQMVEVAFEEIEDIIDRLSVRSSHWHITLSSLQEAIDLEAKGKFLEQYHSEHEDLPDEKEWKKLRYVCRLVAYIYNAAEVLFFTKNPTASLYLHNLHQLQASLRKESMSTDRLDLATDLLQKFDEYWNDMFLLLAIATVMDPRCKMKYIEFSFLKYDDNSGNSKVTTILEAIRGIYDDYKMHSTEALKSSKLSESKPSELKPPDRDSEEETLEEEEEDLPMHTLERLKNCNFGFNCMDEYNEFIKPGDQPPKSELEWYFDEPVLPWTKDFDLMSWWRTESPKYPVLSKMARDLLAIPFSVASSYEAFVYQDYRMADKSLDSLGPVLINALACTRSYSPKY</sequence>
<proteinExistence type="predicted"/>
<feature type="region of interest" description="Disordered" evidence="1">
    <location>
        <begin position="412"/>
        <end position="443"/>
    </location>
</feature>
<dbReference type="Pfam" id="PF05699">
    <property type="entry name" value="Dimer_Tnp_hAT"/>
    <property type="match status" value="1"/>
</dbReference>
<accession>A0AAF0W863</accession>
<feature type="domain" description="hAT-like transposase RNase-H fold" evidence="3">
    <location>
        <begin position="308"/>
        <end position="403"/>
    </location>
</feature>
<dbReference type="InterPro" id="IPR008906">
    <property type="entry name" value="HATC_C_dom"/>
</dbReference>
<evidence type="ECO:0000256" key="1">
    <source>
        <dbReference type="SAM" id="MobiDB-lite"/>
    </source>
</evidence>
<dbReference type="Proteomes" id="UP000077755">
    <property type="component" value="Chromosome 1"/>
</dbReference>
<evidence type="ECO:0000313" key="4">
    <source>
        <dbReference type="EMBL" id="WOG83468.1"/>
    </source>
</evidence>
<dbReference type="KEGG" id="dcr:108214545"/>
<dbReference type="InterPro" id="IPR025525">
    <property type="entry name" value="hAT-like_transposase_RNase-H"/>
</dbReference>
<dbReference type="EMBL" id="CP093343">
    <property type="protein sequence ID" value="WOG83468.1"/>
    <property type="molecule type" value="Genomic_DNA"/>
</dbReference>
<evidence type="ECO:0000259" key="3">
    <source>
        <dbReference type="Pfam" id="PF14372"/>
    </source>
</evidence>
<reference evidence="4" key="2">
    <citation type="submission" date="2022-03" db="EMBL/GenBank/DDBJ databases">
        <title>Draft title - Genomic analysis of global carrot germplasm unveils the trajectory of domestication and the origin of high carotenoid orange carrot.</title>
        <authorList>
            <person name="Iorizzo M."/>
            <person name="Ellison S."/>
            <person name="Senalik D."/>
            <person name="Macko-Podgorni A."/>
            <person name="Grzebelus D."/>
            <person name="Bostan H."/>
            <person name="Rolling W."/>
            <person name="Curaba J."/>
            <person name="Simon P."/>
        </authorList>
    </citation>
    <scope>NUCLEOTIDE SEQUENCE</scope>
    <source>
        <tissue evidence="4">Leaf</tissue>
    </source>
</reference>